<keyword evidence="1" id="KW-1133">Transmembrane helix</keyword>
<name>A0A4Z0H2N4_9BACI</name>
<gene>
    <name evidence="2" type="ORF">E4663_00055</name>
</gene>
<accession>A0A4Z0H2N4</accession>
<keyword evidence="3" id="KW-1185">Reference proteome</keyword>
<evidence type="ECO:0000256" key="1">
    <source>
        <dbReference type="SAM" id="Phobius"/>
    </source>
</evidence>
<feature type="transmembrane region" description="Helical" evidence="1">
    <location>
        <begin position="7"/>
        <end position="26"/>
    </location>
</feature>
<dbReference type="AlphaFoldDB" id="A0A4Z0H2N4"/>
<feature type="transmembrane region" description="Helical" evidence="1">
    <location>
        <begin position="66"/>
        <end position="89"/>
    </location>
</feature>
<protein>
    <submittedName>
        <fullName evidence="2">Uncharacterized protein</fullName>
    </submittedName>
</protein>
<feature type="transmembrane region" description="Helical" evidence="1">
    <location>
        <begin position="95"/>
        <end position="113"/>
    </location>
</feature>
<proteinExistence type="predicted"/>
<dbReference type="RefSeq" id="WP_135326168.1">
    <property type="nucleotide sequence ID" value="NZ_SRJC01000001.1"/>
</dbReference>
<evidence type="ECO:0000313" key="2">
    <source>
        <dbReference type="EMBL" id="TGB03435.1"/>
    </source>
</evidence>
<dbReference type="Proteomes" id="UP000297982">
    <property type="component" value="Unassembled WGS sequence"/>
</dbReference>
<comment type="caution">
    <text evidence="2">The sequence shown here is derived from an EMBL/GenBank/DDBJ whole genome shotgun (WGS) entry which is preliminary data.</text>
</comment>
<sequence>MSRTIQATLAVMTLGALFLLGCYRFLLFEGPLTASDERSFLIFAVIVVLPAIAVNRIKVTALTTSFMFYFSLIFVALWGFDLFFALEYFSTHESVLIVIAGLVTSVLVSALLFPKAQLPWKRMQSE</sequence>
<dbReference type="PROSITE" id="PS51257">
    <property type="entry name" value="PROKAR_LIPOPROTEIN"/>
    <property type="match status" value="1"/>
</dbReference>
<feature type="transmembrane region" description="Helical" evidence="1">
    <location>
        <begin position="38"/>
        <end position="54"/>
    </location>
</feature>
<reference evidence="2 3" key="1">
    <citation type="journal article" date="2003" name="Int. J. Syst. Evol. Microbiol.">
        <title>Halobacillus salinus sp. nov., isolated from a salt lake on the coast of the East Sea in Korea.</title>
        <authorList>
            <person name="Yoon J.H."/>
            <person name="Kang K.H."/>
            <person name="Park Y.H."/>
        </authorList>
    </citation>
    <scope>NUCLEOTIDE SEQUENCE [LARGE SCALE GENOMIC DNA]</scope>
    <source>
        <strain evidence="2 3">HSL-3</strain>
    </source>
</reference>
<evidence type="ECO:0000313" key="3">
    <source>
        <dbReference type="Proteomes" id="UP000297982"/>
    </source>
</evidence>
<dbReference type="EMBL" id="SRJC01000001">
    <property type="protein sequence ID" value="TGB03435.1"/>
    <property type="molecule type" value="Genomic_DNA"/>
</dbReference>
<keyword evidence="1" id="KW-0812">Transmembrane</keyword>
<keyword evidence="1" id="KW-0472">Membrane</keyword>
<dbReference type="STRING" id="192814.GCA_900166575_00307"/>
<organism evidence="2 3">
    <name type="scientific">Halobacillus salinus</name>
    <dbReference type="NCBI Taxonomy" id="192814"/>
    <lineage>
        <taxon>Bacteria</taxon>
        <taxon>Bacillati</taxon>
        <taxon>Bacillota</taxon>
        <taxon>Bacilli</taxon>
        <taxon>Bacillales</taxon>
        <taxon>Bacillaceae</taxon>
        <taxon>Halobacillus</taxon>
    </lineage>
</organism>